<protein>
    <submittedName>
        <fullName evidence="2">Uncharacterized protein</fullName>
    </submittedName>
</protein>
<organism evidence="2 3">
    <name type="scientific">Pisolithus microcarpus 441</name>
    <dbReference type="NCBI Taxonomy" id="765257"/>
    <lineage>
        <taxon>Eukaryota</taxon>
        <taxon>Fungi</taxon>
        <taxon>Dikarya</taxon>
        <taxon>Basidiomycota</taxon>
        <taxon>Agaricomycotina</taxon>
        <taxon>Agaricomycetes</taxon>
        <taxon>Agaricomycetidae</taxon>
        <taxon>Boletales</taxon>
        <taxon>Sclerodermatineae</taxon>
        <taxon>Pisolithaceae</taxon>
        <taxon>Pisolithus</taxon>
    </lineage>
</organism>
<dbReference type="AlphaFoldDB" id="A0A0C9Z6I5"/>
<name>A0A0C9Z6I5_9AGAM</name>
<dbReference type="Proteomes" id="UP000054018">
    <property type="component" value="Unassembled WGS sequence"/>
</dbReference>
<reference evidence="2 3" key="1">
    <citation type="submission" date="2014-04" db="EMBL/GenBank/DDBJ databases">
        <authorList>
            <consortium name="DOE Joint Genome Institute"/>
            <person name="Kuo A."/>
            <person name="Kohler A."/>
            <person name="Costa M.D."/>
            <person name="Nagy L.G."/>
            <person name="Floudas D."/>
            <person name="Copeland A."/>
            <person name="Barry K.W."/>
            <person name="Cichocki N."/>
            <person name="Veneault-Fourrey C."/>
            <person name="LaButti K."/>
            <person name="Lindquist E.A."/>
            <person name="Lipzen A."/>
            <person name="Lundell T."/>
            <person name="Morin E."/>
            <person name="Murat C."/>
            <person name="Sun H."/>
            <person name="Tunlid A."/>
            <person name="Henrissat B."/>
            <person name="Grigoriev I.V."/>
            <person name="Hibbett D.S."/>
            <person name="Martin F."/>
            <person name="Nordberg H.P."/>
            <person name="Cantor M.N."/>
            <person name="Hua S.X."/>
        </authorList>
    </citation>
    <scope>NUCLEOTIDE SEQUENCE [LARGE SCALE GENOMIC DNA]</scope>
    <source>
        <strain evidence="2 3">441</strain>
    </source>
</reference>
<feature type="region of interest" description="Disordered" evidence="1">
    <location>
        <begin position="85"/>
        <end position="160"/>
    </location>
</feature>
<evidence type="ECO:0000313" key="3">
    <source>
        <dbReference type="Proteomes" id="UP000054018"/>
    </source>
</evidence>
<evidence type="ECO:0000256" key="1">
    <source>
        <dbReference type="SAM" id="MobiDB-lite"/>
    </source>
</evidence>
<feature type="compositionally biased region" description="Polar residues" evidence="1">
    <location>
        <begin position="115"/>
        <end position="124"/>
    </location>
</feature>
<accession>A0A0C9Z6I5</accession>
<dbReference type="HOGENOM" id="CLU_1166435_0_0_1"/>
<sequence>MDVVGAPRYVAMDAQRFDPMRRTKKSLNFAVVTGNEDMGQTLSKFLRASTQMDDAVGGLWEDHELVFVPLELCYPAGTLIPSALGSSSVSSSSSESTTPTTASYPTSASSSFNSDGATSTTPPSSLHVEKHERDSLVITRTVLRPKPQSTGADISPQPPNLISPRSSLRLMRPLNLVFKAFSCISGRTFDDLPARKPEHQARQPVLQVIVTQTREQYEHDMAFKEAAQEIYPEAFSGRNQS</sequence>
<feature type="compositionally biased region" description="Low complexity" evidence="1">
    <location>
        <begin position="85"/>
        <end position="114"/>
    </location>
</feature>
<dbReference type="EMBL" id="KN833814">
    <property type="protein sequence ID" value="KIK18007.1"/>
    <property type="molecule type" value="Genomic_DNA"/>
</dbReference>
<keyword evidence="3" id="KW-1185">Reference proteome</keyword>
<gene>
    <name evidence="2" type="ORF">PISMIDRAFT_14651</name>
</gene>
<dbReference type="OrthoDB" id="2679829at2759"/>
<proteinExistence type="predicted"/>
<reference evidence="3" key="2">
    <citation type="submission" date="2015-01" db="EMBL/GenBank/DDBJ databases">
        <title>Evolutionary Origins and Diversification of the Mycorrhizal Mutualists.</title>
        <authorList>
            <consortium name="DOE Joint Genome Institute"/>
            <consortium name="Mycorrhizal Genomics Consortium"/>
            <person name="Kohler A."/>
            <person name="Kuo A."/>
            <person name="Nagy L.G."/>
            <person name="Floudas D."/>
            <person name="Copeland A."/>
            <person name="Barry K.W."/>
            <person name="Cichocki N."/>
            <person name="Veneault-Fourrey C."/>
            <person name="LaButti K."/>
            <person name="Lindquist E.A."/>
            <person name="Lipzen A."/>
            <person name="Lundell T."/>
            <person name="Morin E."/>
            <person name="Murat C."/>
            <person name="Riley R."/>
            <person name="Ohm R."/>
            <person name="Sun H."/>
            <person name="Tunlid A."/>
            <person name="Henrissat B."/>
            <person name="Grigoriev I.V."/>
            <person name="Hibbett D.S."/>
            <person name="Martin F."/>
        </authorList>
    </citation>
    <scope>NUCLEOTIDE SEQUENCE [LARGE SCALE GENOMIC DNA]</scope>
    <source>
        <strain evidence="3">441</strain>
    </source>
</reference>
<evidence type="ECO:0000313" key="2">
    <source>
        <dbReference type="EMBL" id="KIK18007.1"/>
    </source>
</evidence>